<dbReference type="EMBL" id="JBFXLQ010000002">
    <property type="protein sequence ID" value="KAL2871790.1"/>
    <property type="molecule type" value="Genomic_DNA"/>
</dbReference>
<dbReference type="GeneID" id="98150642"/>
<dbReference type="RefSeq" id="XP_070890769.1">
    <property type="nucleotide sequence ID" value="XM_071035570.1"/>
</dbReference>
<name>A0ABR4M5B9_9EURO</name>
<comment type="caution">
    <text evidence="1">The sequence shown here is derived from an EMBL/GenBank/DDBJ whole genome shotgun (WGS) entry which is preliminary data.</text>
</comment>
<evidence type="ECO:0000313" key="2">
    <source>
        <dbReference type="Proteomes" id="UP001610432"/>
    </source>
</evidence>
<organism evidence="1 2">
    <name type="scientific">Aspergillus lucknowensis</name>
    <dbReference type="NCBI Taxonomy" id="176173"/>
    <lineage>
        <taxon>Eukaryota</taxon>
        <taxon>Fungi</taxon>
        <taxon>Dikarya</taxon>
        <taxon>Ascomycota</taxon>
        <taxon>Pezizomycotina</taxon>
        <taxon>Eurotiomycetes</taxon>
        <taxon>Eurotiomycetidae</taxon>
        <taxon>Eurotiales</taxon>
        <taxon>Aspergillaceae</taxon>
        <taxon>Aspergillus</taxon>
        <taxon>Aspergillus subgen. Nidulantes</taxon>
    </lineage>
</organism>
<proteinExistence type="predicted"/>
<reference evidence="1 2" key="1">
    <citation type="submission" date="2024-07" db="EMBL/GenBank/DDBJ databases">
        <title>Section-level genome sequencing and comparative genomics of Aspergillus sections Usti and Cavernicolus.</title>
        <authorList>
            <consortium name="Lawrence Berkeley National Laboratory"/>
            <person name="Nybo J.L."/>
            <person name="Vesth T.C."/>
            <person name="Theobald S."/>
            <person name="Frisvad J.C."/>
            <person name="Larsen T.O."/>
            <person name="Kjaerboelling I."/>
            <person name="Rothschild-Mancinelli K."/>
            <person name="Lyhne E.K."/>
            <person name="Kogle M.E."/>
            <person name="Barry K."/>
            <person name="Clum A."/>
            <person name="Na H."/>
            <person name="Ledsgaard L."/>
            <person name="Lin J."/>
            <person name="Lipzen A."/>
            <person name="Kuo A."/>
            <person name="Riley R."/>
            <person name="Mondo S."/>
            <person name="Labutti K."/>
            <person name="Haridas S."/>
            <person name="Pangalinan J."/>
            <person name="Salamov A.A."/>
            <person name="Simmons B.A."/>
            <person name="Magnuson J.K."/>
            <person name="Chen J."/>
            <person name="Drula E."/>
            <person name="Henrissat B."/>
            <person name="Wiebenga A."/>
            <person name="Lubbers R.J."/>
            <person name="Gomes A.C."/>
            <person name="Macurrencykelacurrency M.R."/>
            <person name="Stajich J."/>
            <person name="Grigoriev I.V."/>
            <person name="Mortensen U.H."/>
            <person name="De Vries R.P."/>
            <person name="Baker S.E."/>
            <person name="Andersen M.R."/>
        </authorList>
    </citation>
    <scope>NUCLEOTIDE SEQUENCE [LARGE SCALE GENOMIC DNA]</scope>
    <source>
        <strain evidence="1 2">CBS 449.75</strain>
    </source>
</reference>
<keyword evidence="2" id="KW-1185">Reference proteome</keyword>
<accession>A0ABR4M5B9</accession>
<gene>
    <name evidence="1" type="ORF">BJX67DRAFT_87314</name>
</gene>
<sequence length="76" mass="8522">MAYINGIRAFEHVSSHKSDLEGMARKSTDECGGALTHAEQAHRLLRGAHDCSENKEWEKAEDMARAGVELLKQRLE</sequence>
<dbReference type="Proteomes" id="UP001610432">
    <property type="component" value="Unassembled WGS sequence"/>
</dbReference>
<evidence type="ECO:0000313" key="1">
    <source>
        <dbReference type="EMBL" id="KAL2871790.1"/>
    </source>
</evidence>
<protein>
    <submittedName>
        <fullName evidence="1">Uncharacterized protein</fullName>
    </submittedName>
</protein>